<comment type="subcellular location">
    <subcellularLocation>
        <location evidence="1">Cell membrane</location>
        <topology evidence="1">Multi-pass membrane protein</topology>
    </subcellularLocation>
</comment>
<dbReference type="GO" id="GO:0000287">
    <property type="term" value="F:magnesium ion binding"/>
    <property type="evidence" value="ECO:0007669"/>
    <property type="project" value="TreeGrafter"/>
</dbReference>
<dbReference type="GO" id="GO:0005886">
    <property type="term" value="C:plasma membrane"/>
    <property type="evidence" value="ECO:0007669"/>
    <property type="project" value="UniProtKB-SubCell"/>
</dbReference>
<dbReference type="EMBL" id="JACICE010000001">
    <property type="protein sequence ID" value="MBB3774181.1"/>
    <property type="molecule type" value="Genomic_DNA"/>
</dbReference>
<reference evidence="13 16" key="2">
    <citation type="submission" date="2020-08" db="EMBL/GenBank/DDBJ databases">
        <title>Genomic Encyclopedia of Type Strains, Phase IV (KMG-IV): sequencing the most valuable type-strain genomes for metagenomic binning, comparative biology and taxonomic classification.</title>
        <authorList>
            <person name="Goeker M."/>
        </authorList>
    </citation>
    <scope>NUCLEOTIDE SEQUENCE [LARGE SCALE GENOMIC DNA]</scope>
    <source>
        <strain evidence="13 16">DSM 8510</strain>
    </source>
</reference>
<dbReference type="Proteomes" id="UP000548685">
    <property type="component" value="Unassembled WGS sequence"/>
</dbReference>
<dbReference type="SUPFAM" id="SSF144083">
    <property type="entry name" value="Magnesium transport protein CorA, transmembrane region"/>
    <property type="match status" value="1"/>
</dbReference>
<keyword evidence="4" id="KW-1003">Cell membrane</keyword>
<keyword evidence="10 12" id="KW-0472">Membrane</keyword>
<evidence type="ECO:0000313" key="15">
    <source>
        <dbReference type="Proteomes" id="UP000430021"/>
    </source>
</evidence>
<feature type="transmembrane region" description="Helical" evidence="12">
    <location>
        <begin position="262"/>
        <end position="283"/>
    </location>
</feature>
<comment type="caution">
    <text evidence="14">The sequence shown here is derived from an EMBL/GenBank/DDBJ whole genome shotgun (WGS) entry which is preliminary data.</text>
</comment>
<keyword evidence="16" id="KW-1185">Reference proteome</keyword>
<keyword evidence="8 12" id="KW-1133">Transmembrane helix</keyword>
<proteinExistence type="inferred from homology"/>
<dbReference type="GO" id="GO:0015095">
    <property type="term" value="F:magnesium ion transmembrane transporter activity"/>
    <property type="evidence" value="ECO:0007669"/>
    <property type="project" value="TreeGrafter"/>
</dbReference>
<dbReference type="GO" id="GO:0015087">
    <property type="term" value="F:cobalt ion transmembrane transporter activity"/>
    <property type="evidence" value="ECO:0007669"/>
    <property type="project" value="TreeGrafter"/>
</dbReference>
<evidence type="ECO:0000256" key="5">
    <source>
        <dbReference type="ARBA" id="ARBA00022519"/>
    </source>
</evidence>
<accession>A0A6I4UG91</accession>
<keyword evidence="11" id="KW-0175">Coiled coil</keyword>
<gene>
    <name evidence="13" type="ORF">FHS52_000124</name>
    <name evidence="14" type="ORF">GRI59_05975</name>
</gene>
<dbReference type="Pfam" id="PF01544">
    <property type="entry name" value="CorA"/>
    <property type="match status" value="1"/>
</dbReference>
<dbReference type="RefSeq" id="WP_160760233.1">
    <property type="nucleotide sequence ID" value="NZ_BAAADZ010000002.1"/>
</dbReference>
<dbReference type="EMBL" id="WTYB01000001">
    <property type="protein sequence ID" value="MXP38161.1"/>
    <property type="molecule type" value="Genomic_DNA"/>
</dbReference>
<dbReference type="InterPro" id="IPR045863">
    <property type="entry name" value="CorA_TM1_TM2"/>
</dbReference>
<reference evidence="14 15" key="1">
    <citation type="submission" date="2019-12" db="EMBL/GenBank/DDBJ databases">
        <title>Genomic-based taxomic classification of the family Erythrobacteraceae.</title>
        <authorList>
            <person name="Xu L."/>
        </authorList>
    </citation>
    <scope>NUCLEOTIDE SEQUENCE [LARGE SCALE GENOMIC DNA]</scope>
    <source>
        <strain evidence="14 15">JCM 10282</strain>
    </source>
</reference>
<dbReference type="Proteomes" id="UP000430021">
    <property type="component" value="Unassembled WGS sequence"/>
</dbReference>
<dbReference type="SUPFAM" id="SSF143865">
    <property type="entry name" value="CorA soluble domain-like"/>
    <property type="match status" value="1"/>
</dbReference>
<keyword evidence="3" id="KW-0813">Transport</keyword>
<dbReference type="Gene3D" id="3.30.460.20">
    <property type="entry name" value="CorA soluble domain-like"/>
    <property type="match status" value="1"/>
</dbReference>
<evidence type="ECO:0000313" key="13">
    <source>
        <dbReference type="EMBL" id="MBB3774181.1"/>
    </source>
</evidence>
<protein>
    <submittedName>
        <fullName evidence="13 14">Zinc transporter</fullName>
    </submittedName>
</protein>
<keyword evidence="6 12" id="KW-0812">Transmembrane</keyword>
<dbReference type="InterPro" id="IPR002523">
    <property type="entry name" value="MgTranspt_CorA/ZnTranspt_ZntB"/>
</dbReference>
<evidence type="ECO:0000256" key="12">
    <source>
        <dbReference type="SAM" id="Phobius"/>
    </source>
</evidence>
<evidence type="ECO:0000256" key="1">
    <source>
        <dbReference type="ARBA" id="ARBA00004651"/>
    </source>
</evidence>
<comment type="similarity">
    <text evidence="2">Belongs to the CorA metal ion transporter (MIT) (TC 1.A.35) family.</text>
</comment>
<feature type="coiled-coil region" evidence="11">
    <location>
        <begin position="221"/>
        <end position="255"/>
    </location>
</feature>
<sequence>MDATTRPLTVQALLVRDGIVTDIGPGEVAQFAGPGFVWLHAEGVGHGESMDLPDYVPAMAANALVASETRPRCDEVDDAVLINLRGTAFDTMQDSDGLVSIRVWVEGARVTSVSRHRMAALAKVEAAVRAGRITDGGDFVSALAQAISVQLDPQVADLGDSLDDCEGMLDGGDIYALRRKIAYIRSQAIVLRRFVAPDRDALGQMAQLEFDWISKDDRMHLREAADRFARMAEELEAVRERAALLHEQLTDLRAEKIDQRSLGIAVTAFIFLPLTFVTGLLGMNVEGIPFAAHRWAFWGVVGFCGAIGALVMGWFAWKHWLED</sequence>
<evidence type="ECO:0000256" key="3">
    <source>
        <dbReference type="ARBA" id="ARBA00022448"/>
    </source>
</evidence>
<dbReference type="PANTHER" id="PTHR46494:SF3">
    <property type="entry name" value="ZINC TRANSPORT PROTEIN ZNTB"/>
    <property type="match status" value="1"/>
</dbReference>
<evidence type="ECO:0000256" key="6">
    <source>
        <dbReference type="ARBA" id="ARBA00022692"/>
    </source>
</evidence>
<dbReference type="Gene3D" id="1.20.58.340">
    <property type="entry name" value="Magnesium transport protein CorA, transmembrane region"/>
    <property type="match status" value="2"/>
</dbReference>
<evidence type="ECO:0000256" key="9">
    <source>
        <dbReference type="ARBA" id="ARBA00023065"/>
    </source>
</evidence>
<evidence type="ECO:0000313" key="14">
    <source>
        <dbReference type="EMBL" id="MXP38161.1"/>
    </source>
</evidence>
<keyword evidence="9" id="KW-0406">Ion transport</keyword>
<evidence type="ECO:0000256" key="2">
    <source>
        <dbReference type="ARBA" id="ARBA00009765"/>
    </source>
</evidence>
<dbReference type="GO" id="GO:0050897">
    <property type="term" value="F:cobalt ion binding"/>
    <property type="evidence" value="ECO:0007669"/>
    <property type="project" value="TreeGrafter"/>
</dbReference>
<evidence type="ECO:0000256" key="4">
    <source>
        <dbReference type="ARBA" id="ARBA00022475"/>
    </source>
</evidence>
<keyword evidence="5" id="KW-0997">Cell inner membrane</keyword>
<evidence type="ECO:0000256" key="7">
    <source>
        <dbReference type="ARBA" id="ARBA00022833"/>
    </source>
</evidence>
<keyword evidence="7" id="KW-0862">Zinc</keyword>
<evidence type="ECO:0000256" key="8">
    <source>
        <dbReference type="ARBA" id="ARBA00022989"/>
    </source>
</evidence>
<dbReference type="AlphaFoldDB" id="A0A6I4UG91"/>
<dbReference type="OrthoDB" id="9803484at2"/>
<name>A0A6I4UG91_9SPHN</name>
<organism evidence="14 15">
    <name type="scientific">Erythrobacter ramosus</name>
    <dbReference type="NCBI Taxonomy" id="35811"/>
    <lineage>
        <taxon>Bacteria</taxon>
        <taxon>Pseudomonadati</taxon>
        <taxon>Pseudomonadota</taxon>
        <taxon>Alphaproteobacteria</taxon>
        <taxon>Sphingomonadales</taxon>
        <taxon>Erythrobacteraceae</taxon>
        <taxon>Erythrobacter/Porphyrobacter group</taxon>
        <taxon>Erythrobacter</taxon>
    </lineage>
</organism>
<evidence type="ECO:0000256" key="11">
    <source>
        <dbReference type="SAM" id="Coils"/>
    </source>
</evidence>
<dbReference type="InterPro" id="IPR045861">
    <property type="entry name" value="CorA_cytoplasmic_dom"/>
</dbReference>
<evidence type="ECO:0000313" key="16">
    <source>
        <dbReference type="Proteomes" id="UP000548685"/>
    </source>
</evidence>
<evidence type="ECO:0000256" key="10">
    <source>
        <dbReference type="ARBA" id="ARBA00023136"/>
    </source>
</evidence>
<dbReference type="PANTHER" id="PTHR46494">
    <property type="entry name" value="CORA FAMILY METAL ION TRANSPORTER (EUROFUNG)"/>
    <property type="match status" value="1"/>
</dbReference>
<feature type="transmembrane region" description="Helical" evidence="12">
    <location>
        <begin position="295"/>
        <end position="317"/>
    </location>
</feature>
<dbReference type="CDD" id="cd12833">
    <property type="entry name" value="ZntB-like_1"/>
    <property type="match status" value="1"/>
</dbReference>